<reference evidence="2" key="1">
    <citation type="submission" date="2016-06" db="EMBL/GenBank/DDBJ databases">
        <authorList>
            <person name="Chen W."/>
            <person name="Hasegawa D.K."/>
        </authorList>
    </citation>
    <scope>NUCLEOTIDE SEQUENCE [LARGE SCALE GENOMIC DNA]</scope>
    <source>
        <strain evidence="2">MEAM1</strain>
    </source>
</reference>
<dbReference type="Proteomes" id="UP000216438">
    <property type="component" value="Chromosome"/>
</dbReference>
<dbReference type="OrthoDB" id="9062832at2"/>
<dbReference type="InterPro" id="IPR050194">
    <property type="entry name" value="Glycosyltransferase_grp1"/>
</dbReference>
<dbReference type="SUPFAM" id="SSF53756">
    <property type="entry name" value="UDP-Glycosyltransferase/glycogen phosphorylase"/>
    <property type="match status" value="1"/>
</dbReference>
<dbReference type="AlphaFoldDB" id="A0A249DZ12"/>
<dbReference type="Pfam" id="PF00534">
    <property type="entry name" value="Glycos_transf_1"/>
    <property type="match status" value="1"/>
</dbReference>
<name>A0A249DZ12_9ENTR</name>
<organism evidence="1 2">
    <name type="scientific">Candidatus Hamiltonella defensa</name>
    <name type="common">Bemisia tabaci</name>
    <dbReference type="NCBI Taxonomy" id="672795"/>
    <lineage>
        <taxon>Bacteria</taxon>
        <taxon>Pseudomonadati</taxon>
        <taxon>Pseudomonadota</taxon>
        <taxon>Gammaproteobacteria</taxon>
        <taxon>Enterobacterales</taxon>
        <taxon>Enterobacteriaceae</taxon>
        <taxon>aphid secondary symbionts</taxon>
        <taxon>Candidatus Williamhamiltonella</taxon>
    </lineage>
</organism>
<proteinExistence type="predicted"/>
<reference evidence="1 2" key="2">
    <citation type="submission" date="2017-09" db="EMBL/GenBank/DDBJ databases">
        <title>The genome of whitefly Bemisia tabaci, a global crop pest, provides novel insights into virus transmission, host adaptation and insecticide resistance.</title>
        <authorList>
            <person name="Kaur N."/>
            <person name="Kliot A."/>
            <person name="Pinheiro P.V."/>
            <person name="Luan J."/>
            <person name="Zheng Y."/>
            <person name="Liu W."/>
            <person name="Sun H."/>
            <person name="Yang X."/>
            <person name="Xu Y."/>
            <person name="Luo Y."/>
            <person name="Kruse A."/>
            <person name="Fisher T.W."/>
            <person name="Nelson D.R."/>
            <person name="Elimelech M."/>
            <person name="MacCoss M."/>
            <person name="Johnson R."/>
            <person name="Cohen E."/>
            <person name="Hunter W.B."/>
            <person name="Brown J.K."/>
            <person name="Jander G."/>
            <person name="Cilia M."/>
            <person name="Douglas A.E."/>
            <person name="Ghanim M."/>
            <person name="Simmons A.M."/>
            <person name="Wintermantel W.M."/>
            <person name="Ling K.-S."/>
            <person name="Fei Z."/>
        </authorList>
    </citation>
    <scope>NUCLEOTIDE SEQUENCE [LARGE SCALE GENOMIC DNA]</scope>
    <source>
        <strain evidence="1 2">MEAM1</strain>
    </source>
</reference>
<dbReference type="Pfam" id="PF13439">
    <property type="entry name" value="Glyco_transf_4"/>
    <property type="match status" value="1"/>
</dbReference>
<dbReference type="PANTHER" id="PTHR45947">
    <property type="entry name" value="SULFOQUINOVOSYL TRANSFERASE SQD2"/>
    <property type="match status" value="1"/>
</dbReference>
<accession>A0A249DZ12</accession>
<dbReference type="GO" id="GO:0016757">
    <property type="term" value="F:glycosyltransferase activity"/>
    <property type="evidence" value="ECO:0007669"/>
    <property type="project" value="InterPro"/>
</dbReference>
<dbReference type="RefSeq" id="WP_016857776.1">
    <property type="nucleotide sequence ID" value="NZ_CP016303.1"/>
</dbReference>
<dbReference type="Gene3D" id="3.40.50.2000">
    <property type="entry name" value="Glycogen Phosphorylase B"/>
    <property type="match status" value="2"/>
</dbReference>
<sequence>MKKIIRLCPFYYPDFKYGGSVIADYELDKSLVQAGHRVEVITCKKNLSKITIEKNSGQHIINYFPVIKFPTYAISIKALILLFKKIRAEKNNIDYVFFSGIWNLFTIFGPLICQFFDIKYVMVPHGSLTSKLLKLKSNFSKRFVTMFFIKRNIKLAYKTHFASEYEKNEAQSYLGINIKSFIYPWSFDLNKFKFEENIINSFYTKYNGHDKIIISFIGRISKEKRLDLVLESLKILPDVIKNKILFLIVGPDEENIWSKALSYRANTGVETNFIGPLYNNDLAVVYNLTDIFILTSESENFAISVIEAAYCSCALLLSKFIGVSSYFNSPDAALYCDLEINDIAQKISSLITDNNKLNKYKYEARLQSKRFDSSRFDAAYFFKKISKII</sequence>
<evidence type="ECO:0000313" key="1">
    <source>
        <dbReference type="EMBL" id="ASX26340.1"/>
    </source>
</evidence>
<dbReference type="InterPro" id="IPR028098">
    <property type="entry name" value="Glyco_trans_4-like_N"/>
</dbReference>
<dbReference type="EMBL" id="CP016303">
    <property type="protein sequence ID" value="ASX26340.1"/>
    <property type="molecule type" value="Genomic_DNA"/>
</dbReference>
<dbReference type="InterPro" id="IPR001296">
    <property type="entry name" value="Glyco_trans_1"/>
</dbReference>
<dbReference type="PANTHER" id="PTHR45947:SF3">
    <property type="entry name" value="SULFOQUINOVOSYL TRANSFERASE SQD2"/>
    <property type="match status" value="1"/>
</dbReference>
<protein>
    <submittedName>
        <fullName evidence="1">Uncharacterized protein</fullName>
    </submittedName>
</protein>
<gene>
    <name evidence="1" type="ORF">BA171_04475</name>
</gene>
<evidence type="ECO:0000313" key="2">
    <source>
        <dbReference type="Proteomes" id="UP000216438"/>
    </source>
</evidence>